<organism evidence="2 3">
    <name type="scientific">Lophiostoma macrostomum CBS 122681</name>
    <dbReference type="NCBI Taxonomy" id="1314788"/>
    <lineage>
        <taxon>Eukaryota</taxon>
        <taxon>Fungi</taxon>
        <taxon>Dikarya</taxon>
        <taxon>Ascomycota</taxon>
        <taxon>Pezizomycotina</taxon>
        <taxon>Dothideomycetes</taxon>
        <taxon>Pleosporomycetidae</taxon>
        <taxon>Pleosporales</taxon>
        <taxon>Lophiostomataceae</taxon>
        <taxon>Lophiostoma</taxon>
    </lineage>
</organism>
<evidence type="ECO:0000313" key="2">
    <source>
        <dbReference type="EMBL" id="KAF2648826.1"/>
    </source>
</evidence>
<gene>
    <name evidence="2" type="ORF">K491DRAFT_611948</name>
</gene>
<reference evidence="2" key="1">
    <citation type="journal article" date="2020" name="Stud. Mycol.">
        <title>101 Dothideomycetes genomes: a test case for predicting lifestyles and emergence of pathogens.</title>
        <authorList>
            <person name="Haridas S."/>
            <person name="Albert R."/>
            <person name="Binder M."/>
            <person name="Bloem J."/>
            <person name="Labutti K."/>
            <person name="Salamov A."/>
            <person name="Andreopoulos B."/>
            <person name="Baker S."/>
            <person name="Barry K."/>
            <person name="Bills G."/>
            <person name="Bluhm B."/>
            <person name="Cannon C."/>
            <person name="Castanera R."/>
            <person name="Culley D."/>
            <person name="Daum C."/>
            <person name="Ezra D."/>
            <person name="Gonzalez J."/>
            <person name="Henrissat B."/>
            <person name="Kuo A."/>
            <person name="Liang C."/>
            <person name="Lipzen A."/>
            <person name="Lutzoni F."/>
            <person name="Magnuson J."/>
            <person name="Mondo S."/>
            <person name="Nolan M."/>
            <person name="Ohm R."/>
            <person name="Pangilinan J."/>
            <person name="Park H.-J."/>
            <person name="Ramirez L."/>
            <person name="Alfaro M."/>
            <person name="Sun H."/>
            <person name="Tritt A."/>
            <person name="Yoshinaga Y."/>
            <person name="Zwiers L.-H."/>
            <person name="Turgeon B."/>
            <person name="Goodwin S."/>
            <person name="Spatafora J."/>
            <person name="Crous P."/>
            <person name="Grigoriev I."/>
        </authorList>
    </citation>
    <scope>NUCLEOTIDE SEQUENCE</scope>
    <source>
        <strain evidence="2">CBS 122681</strain>
    </source>
</reference>
<dbReference type="EMBL" id="MU004519">
    <property type="protein sequence ID" value="KAF2648826.1"/>
    <property type="molecule type" value="Genomic_DNA"/>
</dbReference>
<proteinExistence type="predicted"/>
<keyword evidence="3" id="KW-1185">Reference proteome</keyword>
<sequence length="257" mass="28740">MLLGDRDAGQLQAPPQDSAESVFSDPAELAASGYTMQNKTFNPHYLHCALRAIGVTEEELDGESSKRATQYLYESEETPLEIMSPYFVVAALPLSGILIAISNYSPMAVATLEELAPESLPPGFPRLRHWSDIAFLHWQSITLQETHSTQLNHIIRSSIQNHQTLSIVNKVLERNNVETLPEWPGITFDINTEQAHALLGTPNGSGIAFLLFQHKQQLGHKTVEKVTMFYENNPSDLHRWPSLLFHLKDVCPLASED</sequence>
<dbReference type="Proteomes" id="UP000799324">
    <property type="component" value="Unassembled WGS sequence"/>
</dbReference>
<dbReference type="AlphaFoldDB" id="A0A6A6SLX4"/>
<protein>
    <submittedName>
        <fullName evidence="2">Uncharacterized protein</fullName>
    </submittedName>
</protein>
<evidence type="ECO:0000256" key="1">
    <source>
        <dbReference type="SAM" id="MobiDB-lite"/>
    </source>
</evidence>
<evidence type="ECO:0000313" key="3">
    <source>
        <dbReference type="Proteomes" id="UP000799324"/>
    </source>
</evidence>
<dbReference type="OrthoDB" id="5337308at2759"/>
<accession>A0A6A6SLX4</accession>
<name>A0A6A6SLX4_9PLEO</name>
<feature type="region of interest" description="Disordered" evidence="1">
    <location>
        <begin position="1"/>
        <end position="23"/>
    </location>
</feature>